<dbReference type="AlphaFoldDB" id="A0A0B4ZSY7"/>
<organism evidence="1">
    <name type="scientific">Proteus mirabilis</name>
    <dbReference type="NCBI Taxonomy" id="584"/>
    <lineage>
        <taxon>Bacteria</taxon>
        <taxon>Pseudomonadati</taxon>
        <taxon>Pseudomonadota</taxon>
        <taxon>Gammaproteobacteria</taxon>
        <taxon>Enterobacterales</taxon>
        <taxon>Morganellaceae</taxon>
        <taxon>Proteus</taxon>
    </lineage>
</organism>
<proteinExistence type="predicted"/>
<name>A0A0B4ZSY7_PROMI</name>
<sequence length="45" mass="5382">MTTIKTPQYGDMKWFARFSSSGCYPTPLMNMRIIKWKNQTVNFDF</sequence>
<evidence type="ECO:0000313" key="1">
    <source>
        <dbReference type="EMBL" id="AJD76968.1"/>
    </source>
</evidence>
<reference evidence="1" key="1">
    <citation type="journal article" date="2015" name="J. Antimicrob. Chemother.">
        <title>Integration of the blaNDM-1 carbapenemase gene into Proteus genomic island 1 (PGI1-PmPEL) in a Proteus mirabilis clinical isolate.</title>
        <authorList>
            <person name="Girlich D."/>
            <person name="Dortet L."/>
            <person name="Poirel L."/>
            <person name="Nordmann P."/>
        </authorList>
    </citation>
    <scope>NUCLEOTIDE SEQUENCE</scope>
    <source>
        <strain evidence="1">PEL</strain>
    </source>
</reference>
<protein>
    <submittedName>
        <fullName evidence="1">Uncharacterized protein</fullName>
    </submittedName>
</protein>
<accession>A0A0B4ZSY7</accession>
<dbReference type="EMBL" id="KF856624">
    <property type="protein sequence ID" value="AJD76968.1"/>
    <property type="molecule type" value="Genomic_DNA"/>
</dbReference>